<evidence type="ECO:0000256" key="1">
    <source>
        <dbReference type="ARBA" id="ARBA00004651"/>
    </source>
</evidence>
<dbReference type="Gene3D" id="1.20.1250.20">
    <property type="entry name" value="MFS general substrate transporter like domains"/>
    <property type="match status" value="1"/>
</dbReference>
<protein>
    <submittedName>
        <fullName evidence="9">MFS transporter</fullName>
    </submittedName>
</protein>
<feature type="transmembrane region" description="Helical" evidence="7">
    <location>
        <begin position="178"/>
        <end position="199"/>
    </location>
</feature>
<feature type="transmembrane region" description="Helical" evidence="7">
    <location>
        <begin position="150"/>
        <end position="172"/>
    </location>
</feature>
<feature type="transmembrane region" description="Helical" evidence="7">
    <location>
        <begin position="464"/>
        <end position="483"/>
    </location>
</feature>
<evidence type="ECO:0000256" key="4">
    <source>
        <dbReference type="ARBA" id="ARBA00022692"/>
    </source>
</evidence>
<keyword evidence="6 7" id="KW-0472">Membrane</keyword>
<evidence type="ECO:0000256" key="5">
    <source>
        <dbReference type="ARBA" id="ARBA00022989"/>
    </source>
</evidence>
<evidence type="ECO:0000256" key="6">
    <source>
        <dbReference type="ARBA" id="ARBA00023136"/>
    </source>
</evidence>
<reference evidence="9" key="1">
    <citation type="submission" date="2022-01" db="EMBL/GenBank/DDBJ databases">
        <title>Antribacter sp. nov., isolated from Guizhou of China.</title>
        <authorList>
            <person name="Chengliang C."/>
            <person name="Ya Z."/>
        </authorList>
    </citation>
    <scope>NUCLEOTIDE SEQUENCE</scope>
    <source>
        <strain evidence="9">KLBMP 9083</strain>
    </source>
</reference>
<dbReference type="InterPro" id="IPR020846">
    <property type="entry name" value="MFS_dom"/>
</dbReference>
<feature type="transmembrane region" description="Helical" evidence="7">
    <location>
        <begin position="63"/>
        <end position="80"/>
    </location>
</feature>
<evidence type="ECO:0000313" key="9">
    <source>
        <dbReference type="EMBL" id="MCF4120074.1"/>
    </source>
</evidence>
<dbReference type="GO" id="GO:0022857">
    <property type="term" value="F:transmembrane transporter activity"/>
    <property type="evidence" value="ECO:0007669"/>
    <property type="project" value="InterPro"/>
</dbReference>
<keyword evidence="2" id="KW-0813">Transport</keyword>
<dbReference type="InterPro" id="IPR036259">
    <property type="entry name" value="MFS_trans_sf"/>
</dbReference>
<keyword evidence="10" id="KW-1185">Reference proteome</keyword>
<keyword evidence="3" id="KW-1003">Cell membrane</keyword>
<dbReference type="PANTHER" id="PTHR42718">
    <property type="entry name" value="MAJOR FACILITATOR SUPERFAMILY MULTIDRUG TRANSPORTER MFSC"/>
    <property type="match status" value="1"/>
</dbReference>
<accession>A0AA41UAF0</accession>
<feature type="domain" description="Major facilitator superfamily (MFS) profile" evidence="8">
    <location>
        <begin position="25"/>
        <end position="487"/>
    </location>
</feature>
<feature type="transmembrane region" description="Helical" evidence="7">
    <location>
        <begin position="92"/>
        <end position="110"/>
    </location>
</feature>
<evidence type="ECO:0000259" key="8">
    <source>
        <dbReference type="PROSITE" id="PS50850"/>
    </source>
</evidence>
<feature type="transmembrane region" description="Helical" evidence="7">
    <location>
        <begin position="211"/>
        <end position="230"/>
    </location>
</feature>
<organism evidence="9 10">
    <name type="scientific">Antribacter soli</name>
    <dbReference type="NCBI Taxonomy" id="2910976"/>
    <lineage>
        <taxon>Bacteria</taxon>
        <taxon>Bacillati</taxon>
        <taxon>Actinomycetota</taxon>
        <taxon>Actinomycetes</taxon>
        <taxon>Micrococcales</taxon>
        <taxon>Promicromonosporaceae</taxon>
        <taxon>Antribacter</taxon>
    </lineage>
</organism>
<keyword evidence="4 7" id="KW-0812">Transmembrane</keyword>
<feature type="transmembrane region" description="Helical" evidence="7">
    <location>
        <begin position="242"/>
        <end position="259"/>
    </location>
</feature>
<feature type="transmembrane region" description="Helical" evidence="7">
    <location>
        <begin position="345"/>
        <end position="366"/>
    </location>
</feature>
<feature type="transmembrane region" description="Helical" evidence="7">
    <location>
        <begin position="280"/>
        <end position="304"/>
    </location>
</feature>
<dbReference type="AlphaFoldDB" id="A0AA41UAF0"/>
<feature type="transmembrane region" description="Helical" evidence="7">
    <location>
        <begin position="23"/>
        <end position="43"/>
    </location>
</feature>
<dbReference type="PROSITE" id="PS50850">
    <property type="entry name" value="MFS"/>
    <property type="match status" value="1"/>
</dbReference>
<evidence type="ECO:0000256" key="3">
    <source>
        <dbReference type="ARBA" id="ARBA00022475"/>
    </source>
</evidence>
<dbReference type="Pfam" id="PF07690">
    <property type="entry name" value="MFS_1"/>
    <property type="match status" value="1"/>
</dbReference>
<evidence type="ECO:0000256" key="7">
    <source>
        <dbReference type="SAM" id="Phobius"/>
    </source>
</evidence>
<sequence length="503" mass="51990">MPSPSSPAVAPSASGTQAASRRWWVLATVALAQLMVVLDATIVNIALPSAQADLAFTDNDRQWVITAYALAFGSLLLLGGRLSDLVGRRTTFLVGLVGFAGASALGGAAQSFEMLVAARALQGAFGAVLAPSALSVLTTTFTDPKERSRAFGVFGAIAGAGGAVGLLLGGFLTENLDWRWTLYVNLVFAALAVAGATVFLRGLTGTVKQRLDVVGAVLGGGGLFLLVYGFSQAEPKGWESTWTWAPLAAAVVLLVLFVVRQRAARDPLLPLRVLLDRNRGASFLAILAVGAGMFGAFLFVTYYMQTVLGFDPWTAGLAWLPLIVVLVTAAQLTTNLFLPRFGPKVMVPIGLVLASAGLLLLTQLTLDSAYATHLLPGLMLMGAGMGTAMPSSIQTATLGVDREHAGVASALVSTSQQVGGAVGTAVLNTLATTAATAWVADHATTVPPAAAVVAEAAMHSFTTAFWWSAAIFATGAVVTGLLFRRRGKLPIAVPERTEALAAA</sequence>
<dbReference type="EMBL" id="JAKGSG010000012">
    <property type="protein sequence ID" value="MCF4120074.1"/>
    <property type="molecule type" value="Genomic_DNA"/>
</dbReference>
<dbReference type="InterPro" id="IPR004638">
    <property type="entry name" value="EmrB-like"/>
</dbReference>
<dbReference type="NCBIfam" id="TIGR00711">
    <property type="entry name" value="efflux_EmrB"/>
    <property type="match status" value="1"/>
</dbReference>
<dbReference type="SUPFAM" id="SSF103473">
    <property type="entry name" value="MFS general substrate transporter"/>
    <property type="match status" value="1"/>
</dbReference>
<dbReference type="PANTHER" id="PTHR42718:SF46">
    <property type="entry name" value="BLR6921 PROTEIN"/>
    <property type="match status" value="1"/>
</dbReference>
<feature type="transmembrane region" description="Helical" evidence="7">
    <location>
        <begin position="316"/>
        <end position="338"/>
    </location>
</feature>
<dbReference type="GO" id="GO:0005886">
    <property type="term" value="C:plasma membrane"/>
    <property type="evidence" value="ECO:0007669"/>
    <property type="project" value="UniProtKB-SubCell"/>
</dbReference>
<dbReference type="InterPro" id="IPR005829">
    <property type="entry name" value="Sugar_transporter_CS"/>
</dbReference>
<comment type="subcellular location">
    <subcellularLocation>
        <location evidence="1">Cell membrane</location>
        <topology evidence="1">Multi-pass membrane protein</topology>
    </subcellularLocation>
</comment>
<dbReference type="RefSeq" id="WP_236087786.1">
    <property type="nucleotide sequence ID" value="NZ_JAKGSG010000012.1"/>
</dbReference>
<evidence type="ECO:0000313" key="10">
    <source>
        <dbReference type="Proteomes" id="UP001165405"/>
    </source>
</evidence>
<feature type="transmembrane region" description="Helical" evidence="7">
    <location>
        <begin position="116"/>
        <end position="138"/>
    </location>
</feature>
<dbReference type="Proteomes" id="UP001165405">
    <property type="component" value="Unassembled WGS sequence"/>
</dbReference>
<keyword evidence="5 7" id="KW-1133">Transmembrane helix</keyword>
<evidence type="ECO:0000256" key="2">
    <source>
        <dbReference type="ARBA" id="ARBA00022448"/>
    </source>
</evidence>
<comment type="caution">
    <text evidence="9">The sequence shown here is derived from an EMBL/GenBank/DDBJ whole genome shotgun (WGS) entry which is preliminary data.</text>
</comment>
<name>A0AA41UAF0_9MICO</name>
<proteinExistence type="predicted"/>
<dbReference type="PROSITE" id="PS00216">
    <property type="entry name" value="SUGAR_TRANSPORT_1"/>
    <property type="match status" value="1"/>
</dbReference>
<dbReference type="InterPro" id="IPR011701">
    <property type="entry name" value="MFS"/>
</dbReference>
<dbReference type="Gene3D" id="1.20.1720.10">
    <property type="entry name" value="Multidrug resistance protein D"/>
    <property type="match status" value="1"/>
</dbReference>
<gene>
    <name evidence="9" type="ORF">L1785_03700</name>
</gene>
<dbReference type="CDD" id="cd17321">
    <property type="entry name" value="MFS_MMR_MDR_like"/>
    <property type="match status" value="1"/>
</dbReference>